<comment type="similarity">
    <text evidence="2">Belongs to the NAD(P)-dependent epimerase/dehydratase family.</text>
</comment>
<feature type="domain" description="NAD-dependent epimerase/dehydratase" evidence="3">
    <location>
        <begin position="49"/>
        <end position="173"/>
    </location>
</feature>
<comment type="pathway">
    <text evidence="1">Bacterial outer membrane biogenesis; LPS O-antigen biosynthesis.</text>
</comment>
<reference evidence="5" key="1">
    <citation type="submission" date="2017-03" db="EMBL/GenBank/DDBJ databases">
        <authorList>
            <person name="Rodrigo-Torres L."/>
            <person name="Arahal R.D."/>
            <person name="Lucena T."/>
        </authorList>
    </citation>
    <scope>NUCLEOTIDE SEQUENCE [LARGE SCALE GENOMIC DNA]</scope>
    <source>
        <strain evidence="5">CECT 8370</strain>
    </source>
</reference>
<dbReference type="SUPFAM" id="SSF51735">
    <property type="entry name" value="NAD(P)-binding Rossmann-fold domains"/>
    <property type="match status" value="1"/>
</dbReference>
<dbReference type="OrthoDB" id="7687386at2"/>
<name>A0A1X6Z8T3_9RHOB</name>
<keyword evidence="5" id="KW-1185">Reference proteome</keyword>
<dbReference type="AlphaFoldDB" id="A0A1X6Z8T3"/>
<organism evidence="4 5">
    <name type="scientific">Roseovarius gaetbuli</name>
    <dbReference type="NCBI Taxonomy" id="1356575"/>
    <lineage>
        <taxon>Bacteria</taxon>
        <taxon>Pseudomonadati</taxon>
        <taxon>Pseudomonadota</taxon>
        <taxon>Alphaproteobacteria</taxon>
        <taxon>Rhodobacterales</taxon>
        <taxon>Roseobacteraceae</taxon>
        <taxon>Roseovarius</taxon>
    </lineage>
</organism>
<dbReference type="InterPro" id="IPR001509">
    <property type="entry name" value="Epimerase_deHydtase"/>
</dbReference>
<dbReference type="InterPro" id="IPR036291">
    <property type="entry name" value="NAD(P)-bd_dom_sf"/>
</dbReference>
<evidence type="ECO:0000256" key="2">
    <source>
        <dbReference type="ARBA" id="ARBA00007637"/>
    </source>
</evidence>
<dbReference type="Pfam" id="PF01370">
    <property type="entry name" value="Epimerase"/>
    <property type="match status" value="1"/>
</dbReference>
<accession>A0A1X6Z8T3</accession>
<proteinExistence type="inferred from homology"/>
<evidence type="ECO:0000313" key="4">
    <source>
        <dbReference type="EMBL" id="SLN43621.1"/>
    </source>
</evidence>
<evidence type="ECO:0000259" key="3">
    <source>
        <dbReference type="Pfam" id="PF01370"/>
    </source>
</evidence>
<evidence type="ECO:0000256" key="1">
    <source>
        <dbReference type="ARBA" id="ARBA00005125"/>
    </source>
</evidence>
<sequence length="251" mass="26234">MPGPAPVWLARRGAPDFRWAPGEPLPPLPEVDSVIALWGCTGGTSAELAVNVDLVPQAVAVAEACGAKSILHFSSAAVYGPGVNLDETAPPAPANPYGASKLAMESAIRALPQTGVRHCALRLANVVGADSLAPALAPQAAPVTLDRFADGRGPLRSYIAPGDLARVLAALAALPPDALPALVNVAAPDPVRMEDLAHAAGRPVAWRDAPNSAHQCVTMDASQLEHLFPEMKFHRSAERFIADWRNPESLQ</sequence>
<protein>
    <submittedName>
        <fullName evidence="4">NAD dependent epimerase/dehydratase family protein</fullName>
    </submittedName>
</protein>
<evidence type="ECO:0000313" key="5">
    <source>
        <dbReference type="Proteomes" id="UP000194012"/>
    </source>
</evidence>
<dbReference type="Gene3D" id="3.40.50.720">
    <property type="entry name" value="NAD(P)-binding Rossmann-like Domain"/>
    <property type="match status" value="1"/>
</dbReference>
<dbReference type="Proteomes" id="UP000194012">
    <property type="component" value="Unassembled WGS sequence"/>
</dbReference>
<gene>
    <name evidence="4" type="ORF">ROG8370_01850</name>
</gene>
<dbReference type="PANTHER" id="PTHR43000">
    <property type="entry name" value="DTDP-D-GLUCOSE 4,6-DEHYDRATASE-RELATED"/>
    <property type="match status" value="1"/>
</dbReference>
<dbReference type="EMBL" id="FWFJ01000015">
    <property type="protein sequence ID" value="SLN43621.1"/>
    <property type="molecule type" value="Genomic_DNA"/>
</dbReference>